<comment type="caution">
    <text evidence="1">The sequence shown here is derived from an EMBL/GenBank/DDBJ whole genome shotgun (WGS) entry which is preliminary data.</text>
</comment>
<dbReference type="InterPro" id="IPR027417">
    <property type="entry name" value="P-loop_NTPase"/>
</dbReference>
<dbReference type="SUPFAM" id="SSF52540">
    <property type="entry name" value="P-loop containing nucleoside triphosphate hydrolases"/>
    <property type="match status" value="1"/>
</dbReference>
<protein>
    <recommendedName>
        <fullName evidence="3">Sulfotransferase</fullName>
    </recommendedName>
</protein>
<keyword evidence="2" id="KW-1185">Reference proteome</keyword>
<proteinExistence type="predicted"/>
<evidence type="ECO:0000313" key="1">
    <source>
        <dbReference type="EMBL" id="MBP1464225.1"/>
    </source>
</evidence>
<reference evidence="1 2" key="1">
    <citation type="submission" date="2021-03" db="EMBL/GenBank/DDBJ databases">
        <authorList>
            <person name="Grouzdev D.S."/>
        </authorList>
    </citation>
    <scope>NUCLEOTIDE SEQUENCE [LARGE SCALE GENOMIC DNA]</scope>
    <source>
        <strain evidence="1 2">M50-1</strain>
    </source>
</reference>
<organism evidence="1 2">
    <name type="scientific">Candidatus Chloroploca mongolica</name>
    <dbReference type="NCBI Taxonomy" id="2528176"/>
    <lineage>
        <taxon>Bacteria</taxon>
        <taxon>Bacillati</taxon>
        <taxon>Chloroflexota</taxon>
        <taxon>Chloroflexia</taxon>
        <taxon>Chloroflexales</taxon>
        <taxon>Chloroflexineae</taxon>
        <taxon>Oscillochloridaceae</taxon>
        <taxon>Candidatus Chloroploca</taxon>
    </lineage>
</organism>
<name>A0ABS4D460_9CHLR</name>
<accession>A0ABS4D460</accession>
<evidence type="ECO:0008006" key="3">
    <source>
        <dbReference type="Google" id="ProtNLM"/>
    </source>
</evidence>
<gene>
    <name evidence="1" type="ORF">EYB53_000755</name>
</gene>
<sequence length="245" mass="28582">MNFVIFGQARTGSSLFVNLLQLHPQLQCDGELLGYNFWLSGPRYLRGRVHRWIRQFPEPYLLWAATRSAKLAYGFKLLYQHAAAPRRVLSFLYRRHWQIIHIQRRCLFDLALSRCATVNTGHSGEYSSSDRRHEKSIEFQSEQFMQQAGQCVRIRREELSVFGGLPHLTVTYEADLLGEEDRNRICSIIFDALHLAPHPVSTTRERTWERPYSEFVVNYAELKLLMQTNQGVELQAFWDQSFAAG</sequence>
<dbReference type="Proteomes" id="UP001193081">
    <property type="component" value="Unassembled WGS sequence"/>
</dbReference>
<evidence type="ECO:0000313" key="2">
    <source>
        <dbReference type="Proteomes" id="UP001193081"/>
    </source>
</evidence>
<dbReference type="EMBL" id="SIJK02000001">
    <property type="protein sequence ID" value="MBP1464225.1"/>
    <property type="molecule type" value="Genomic_DNA"/>
</dbReference>
<dbReference type="Gene3D" id="3.40.50.300">
    <property type="entry name" value="P-loop containing nucleotide triphosphate hydrolases"/>
    <property type="match status" value="1"/>
</dbReference>
<dbReference type="RefSeq" id="WP_135475695.1">
    <property type="nucleotide sequence ID" value="NZ_SIJK02000001.1"/>
</dbReference>